<dbReference type="AlphaFoldDB" id="A0A6D2LKT0"/>
<dbReference type="InterPro" id="IPR006566">
    <property type="entry name" value="FBD"/>
</dbReference>
<keyword evidence="3" id="KW-1185">Reference proteome</keyword>
<dbReference type="SMART" id="SM00579">
    <property type="entry name" value="FBD"/>
    <property type="match status" value="1"/>
</dbReference>
<gene>
    <name evidence="2" type="ORF">MERR_LOCUS49248</name>
</gene>
<dbReference type="InterPro" id="IPR055411">
    <property type="entry name" value="LRR_FXL15/At3g58940/PEG3-like"/>
</dbReference>
<feature type="domain" description="F-box" evidence="1">
    <location>
        <begin position="18"/>
        <end position="68"/>
    </location>
</feature>
<dbReference type="InterPro" id="IPR001810">
    <property type="entry name" value="F-box_dom"/>
</dbReference>
<dbReference type="Gene3D" id="1.20.1280.50">
    <property type="match status" value="1"/>
</dbReference>
<organism evidence="2 3">
    <name type="scientific">Microthlaspi erraticum</name>
    <dbReference type="NCBI Taxonomy" id="1685480"/>
    <lineage>
        <taxon>Eukaryota</taxon>
        <taxon>Viridiplantae</taxon>
        <taxon>Streptophyta</taxon>
        <taxon>Embryophyta</taxon>
        <taxon>Tracheophyta</taxon>
        <taxon>Spermatophyta</taxon>
        <taxon>Magnoliopsida</taxon>
        <taxon>eudicotyledons</taxon>
        <taxon>Gunneridae</taxon>
        <taxon>Pentapetalae</taxon>
        <taxon>rosids</taxon>
        <taxon>malvids</taxon>
        <taxon>Brassicales</taxon>
        <taxon>Brassicaceae</taxon>
        <taxon>Coluteocarpeae</taxon>
        <taxon>Microthlaspi</taxon>
    </lineage>
</organism>
<dbReference type="OrthoDB" id="594804at2759"/>
<proteinExistence type="predicted"/>
<evidence type="ECO:0000259" key="1">
    <source>
        <dbReference type="PROSITE" id="PS50181"/>
    </source>
</evidence>
<evidence type="ECO:0000313" key="3">
    <source>
        <dbReference type="Proteomes" id="UP000467841"/>
    </source>
</evidence>
<dbReference type="SUPFAM" id="SSF81383">
    <property type="entry name" value="F-box domain"/>
    <property type="match status" value="1"/>
</dbReference>
<dbReference type="CDD" id="cd22160">
    <property type="entry name" value="F-box_AtFBL13-like"/>
    <property type="match status" value="1"/>
</dbReference>
<dbReference type="Gene3D" id="3.80.10.10">
    <property type="entry name" value="Ribonuclease Inhibitor"/>
    <property type="match status" value="1"/>
</dbReference>
<dbReference type="InterPro" id="IPR036047">
    <property type="entry name" value="F-box-like_dom_sf"/>
</dbReference>
<accession>A0A6D2LKT0</accession>
<dbReference type="SUPFAM" id="SSF52047">
    <property type="entry name" value="RNI-like"/>
    <property type="match status" value="1"/>
</dbReference>
<dbReference type="PANTHER" id="PTHR31900">
    <property type="entry name" value="F-BOX/RNI SUPERFAMILY PROTEIN-RELATED"/>
    <property type="match status" value="1"/>
</dbReference>
<dbReference type="PROSITE" id="PS50181">
    <property type="entry name" value="FBOX"/>
    <property type="match status" value="1"/>
</dbReference>
<dbReference type="InterPro" id="IPR032675">
    <property type="entry name" value="LRR_dom_sf"/>
</dbReference>
<dbReference type="Pfam" id="PF00646">
    <property type="entry name" value="F-box"/>
    <property type="match status" value="1"/>
</dbReference>
<sequence length="451" mass="51291">MDGDGEERVSAKRSSEEGDWISNFPDSLIIQILLNLPTKDVVKCSVLSTRWRNLWKNVPVLDLDIDDFPEQDSFVSFVDRFLGFNSDSCLESFKLKYDHCQIVPLRRWINTVVGQKVQNIDLLDDSFESWDFQMPPSLYTCESLVSLKLSGVTLPSLSPKFVSLPSLRVMDLTIVHFADELALETLVSLCPVLERLAIERSFSDGVEVLRVCSQSLLSFTHVADCNDRLDEDLVVEIDAPRLEYKKLSDDRIASFVIKSPNSLVVACVDTTFNLDLRENFDANDVHKRNMIRDFLVAISCVRNMIIASDTLEVIYEYSRFEQVPLFNNLSFLRVQFTGYRWEMLPIFLASCPNLKSLVVESSGYPEKEGSRVISGPRCLLSSLEYVEIKRPLKGEAMEMKLVSYLLENSKILKKVTLCMDGSGSRKKEESVIFKELLNIPRLSSSCQVLVL</sequence>
<name>A0A6D2LKT0_9BRAS</name>
<reference evidence="2" key="1">
    <citation type="submission" date="2020-01" db="EMBL/GenBank/DDBJ databases">
        <authorList>
            <person name="Mishra B."/>
        </authorList>
    </citation>
    <scope>NUCLEOTIDE SEQUENCE [LARGE SCALE GENOMIC DNA]</scope>
</reference>
<dbReference type="Proteomes" id="UP000467841">
    <property type="component" value="Unassembled WGS sequence"/>
</dbReference>
<dbReference type="Pfam" id="PF24758">
    <property type="entry name" value="LRR_At5g56370"/>
    <property type="match status" value="1"/>
</dbReference>
<evidence type="ECO:0000313" key="2">
    <source>
        <dbReference type="EMBL" id="CAA7062012.1"/>
    </source>
</evidence>
<dbReference type="EMBL" id="CACVBM020001917">
    <property type="protein sequence ID" value="CAA7062012.1"/>
    <property type="molecule type" value="Genomic_DNA"/>
</dbReference>
<dbReference type="Pfam" id="PF08387">
    <property type="entry name" value="FBD"/>
    <property type="match status" value="1"/>
</dbReference>
<protein>
    <recommendedName>
        <fullName evidence="1">F-box domain-containing protein</fullName>
    </recommendedName>
</protein>
<dbReference type="SMART" id="SM00256">
    <property type="entry name" value="FBOX"/>
    <property type="match status" value="1"/>
</dbReference>
<dbReference type="InterPro" id="IPR050232">
    <property type="entry name" value="FBL13/AtMIF1-like"/>
</dbReference>
<comment type="caution">
    <text evidence="2">The sequence shown here is derived from an EMBL/GenBank/DDBJ whole genome shotgun (WGS) entry which is preliminary data.</text>
</comment>
<dbReference type="InterPro" id="IPR053781">
    <property type="entry name" value="F-box_AtFBL13-like"/>
</dbReference>
<dbReference type="PANTHER" id="PTHR31900:SF33">
    <property type="entry name" value="PROTEIN WITH RNI-LIKE_FBD-LIKE DOMAIN"/>
    <property type="match status" value="1"/>
</dbReference>